<evidence type="ECO:0000256" key="1">
    <source>
        <dbReference type="SAM" id="MobiDB-lite"/>
    </source>
</evidence>
<dbReference type="AlphaFoldDB" id="A0A6J4T934"/>
<feature type="non-terminal residue" evidence="2">
    <location>
        <position position="1"/>
    </location>
</feature>
<gene>
    <name evidence="2" type="ORF">AVDCRST_MAG39-2484</name>
</gene>
<feature type="compositionally biased region" description="Basic residues" evidence="1">
    <location>
        <begin position="28"/>
        <end position="57"/>
    </location>
</feature>
<name>A0A6J4T934_9SPHN</name>
<feature type="compositionally biased region" description="Basic and acidic residues" evidence="1">
    <location>
        <begin position="129"/>
        <end position="143"/>
    </location>
</feature>
<proteinExistence type="predicted"/>
<dbReference type="EMBL" id="CADCVW010000095">
    <property type="protein sequence ID" value="CAA9516382.1"/>
    <property type="molecule type" value="Genomic_DNA"/>
</dbReference>
<feature type="non-terminal residue" evidence="2">
    <location>
        <position position="143"/>
    </location>
</feature>
<reference evidence="2" key="1">
    <citation type="submission" date="2020-02" db="EMBL/GenBank/DDBJ databases">
        <authorList>
            <person name="Meier V. D."/>
        </authorList>
    </citation>
    <scope>NUCLEOTIDE SEQUENCE</scope>
    <source>
        <strain evidence="2">AVDCRST_MAG39</strain>
    </source>
</reference>
<protein>
    <submittedName>
        <fullName evidence="2">LSU ribosomal protein L19p</fullName>
    </submittedName>
</protein>
<organism evidence="2">
    <name type="scientific">uncultured Sphingomonadaceae bacterium</name>
    <dbReference type="NCBI Taxonomy" id="169976"/>
    <lineage>
        <taxon>Bacteria</taxon>
        <taxon>Pseudomonadati</taxon>
        <taxon>Pseudomonadota</taxon>
        <taxon>Alphaproteobacteria</taxon>
        <taxon>Sphingomonadales</taxon>
        <taxon>Sphingomonadaceae</taxon>
        <taxon>environmental samples</taxon>
    </lineage>
</organism>
<dbReference type="GO" id="GO:0005840">
    <property type="term" value="C:ribosome"/>
    <property type="evidence" value="ECO:0007669"/>
    <property type="project" value="UniProtKB-KW"/>
</dbReference>
<evidence type="ECO:0000313" key="2">
    <source>
        <dbReference type="EMBL" id="CAA9516382.1"/>
    </source>
</evidence>
<feature type="compositionally biased region" description="Basic residues" evidence="1">
    <location>
        <begin position="105"/>
        <end position="117"/>
    </location>
</feature>
<feature type="compositionally biased region" description="Basic and acidic residues" evidence="1">
    <location>
        <begin position="1"/>
        <end position="14"/>
    </location>
</feature>
<keyword evidence="2" id="KW-0689">Ribosomal protein</keyword>
<sequence>EPSPDDRGRADRTAPRRQAAPRFPAGRHAPRRRARGRGRPHPRTGVRRRVHRARQPRHGFVVHCAQDQLRRGRGARVPALLAERRKRGGGAPRRGTPGQALLPTRPHRQVGAHRRAARPALGRGQAVVQDRDPGERRRRDARL</sequence>
<feature type="region of interest" description="Disordered" evidence="1">
    <location>
        <begin position="1"/>
        <end position="143"/>
    </location>
</feature>
<accession>A0A6J4T934</accession>
<keyword evidence="2" id="KW-0687">Ribonucleoprotein</keyword>
<feature type="compositionally biased region" description="Low complexity" evidence="1">
    <location>
        <begin position="16"/>
        <end position="27"/>
    </location>
</feature>